<keyword evidence="3" id="KW-0238">DNA-binding</keyword>
<dbReference type="Gene3D" id="3.40.190.290">
    <property type="match status" value="1"/>
</dbReference>
<evidence type="ECO:0000256" key="2">
    <source>
        <dbReference type="ARBA" id="ARBA00023015"/>
    </source>
</evidence>
<comment type="caution">
    <text evidence="7">The sequence shown here is derived from an EMBL/GenBank/DDBJ whole genome shotgun (WGS) entry which is preliminary data.</text>
</comment>
<evidence type="ECO:0000313" key="8">
    <source>
        <dbReference type="Proteomes" id="UP001183817"/>
    </source>
</evidence>
<dbReference type="InterPro" id="IPR050176">
    <property type="entry name" value="LTTR"/>
</dbReference>
<dbReference type="EMBL" id="JAVDYI010000001">
    <property type="protein sequence ID" value="MDR7358398.1"/>
    <property type="molecule type" value="Genomic_DNA"/>
</dbReference>
<dbReference type="RefSeq" id="WP_302263313.1">
    <property type="nucleotide sequence ID" value="NZ_BAAAWO010000001.1"/>
</dbReference>
<dbReference type="SUPFAM" id="SSF53850">
    <property type="entry name" value="Periplasmic binding protein-like II"/>
    <property type="match status" value="1"/>
</dbReference>
<keyword evidence="4" id="KW-0010">Activator</keyword>
<dbReference type="InterPro" id="IPR017685">
    <property type="entry name" value="ArgP"/>
</dbReference>
<dbReference type="InterPro" id="IPR036390">
    <property type="entry name" value="WH_DNA-bd_sf"/>
</dbReference>
<evidence type="ECO:0000313" key="7">
    <source>
        <dbReference type="EMBL" id="MDR7358398.1"/>
    </source>
</evidence>
<keyword evidence="8" id="KW-1185">Reference proteome</keyword>
<evidence type="ECO:0000256" key="4">
    <source>
        <dbReference type="ARBA" id="ARBA00023159"/>
    </source>
</evidence>
<dbReference type="SUPFAM" id="SSF46785">
    <property type="entry name" value="Winged helix' DNA-binding domain"/>
    <property type="match status" value="1"/>
</dbReference>
<dbReference type="Pfam" id="PF00126">
    <property type="entry name" value="HTH_1"/>
    <property type="match status" value="1"/>
</dbReference>
<protein>
    <submittedName>
        <fullName evidence="7">LysR family transcriptional regulator (Chromosome initiation inhibitor)</fullName>
    </submittedName>
</protein>
<dbReference type="PROSITE" id="PS50931">
    <property type="entry name" value="HTH_LYSR"/>
    <property type="match status" value="1"/>
</dbReference>
<evidence type="ECO:0000256" key="3">
    <source>
        <dbReference type="ARBA" id="ARBA00023125"/>
    </source>
</evidence>
<keyword evidence="5" id="KW-0804">Transcription</keyword>
<dbReference type="Pfam" id="PF03466">
    <property type="entry name" value="LysR_substrate"/>
    <property type="match status" value="1"/>
</dbReference>
<evidence type="ECO:0000256" key="5">
    <source>
        <dbReference type="ARBA" id="ARBA00023163"/>
    </source>
</evidence>
<dbReference type="PANTHER" id="PTHR30579">
    <property type="entry name" value="TRANSCRIPTIONAL REGULATOR"/>
    <property type="match status" value="1"/>
</dbReference>
<dbReference type="Proteomes" id="UP001183817">
    <property type="component" value="Unassembled WGS sequence"/>
</dbReference>
<dbReference type="Gene3D" id="1.10.10.10">
    <property type="entry name" value="Winged helix-like DNA-binding domain superfamily/Winged helix DNA-binding domain"/>
    <property type="match status" value="1"/>
</dbReference>
<gene>
    <name evidence="7" type="ORF">J2S64_002089</name>
</gene>
<dbReference type="InterPro" id="IPR000847">
    <property type="entry name" value="LysR_HTH_N"/>
</dbReference>
<dbReference type="InterPro" id="IPR005119">
    <property type="entry name" value="LysR_subst-bd"/>
</dbReference>
<reference evidence="7 8" key="1">
    <citation type="submission" date="2023-07" db="EMBL/GenBank/DDBJ databases">
        <title>Sequencing the genomes of 1000 actinobacteria strains.</title>
        <authorList>
            <person name="Klenk H.-P."/>
        </authorList>
    </citation>
    <scope>NUCLEOTIDE SEQUENCE [LARGE SCALE GENOMIC DNA]</scope>
    <source>
        <strain evidence="7 8">DSM 20167</strain>
    </source>
</reference>
<evidence type="ECO:0000259" key="6">
    <source>
        <dbReference type="PROSITE" id="PS50931"/>
    </source>
</evidence>
<dbReference type="NCBIfam" id="TIGR03298">
    <property type="entry name" value="argP"/>
    <property type="match status" value="1"/>
</dbReference>
<name>A0ABU2BIG7_9MICC</name>
<sequence length="302" mass="32909">MDFSTEQLQTFKAVIDAGTLERAAGHLNITPSAVSQRLKALEKRAGSVLFIRSRPIRTTGSGDVLLRLAREIQMLSTEAHRSLGLDATPDRVRRRTELSIAVNADSLAGWFAPVLGGLAVQDVMDCEILRHDESHSTALLRSGQVMGAVTTKSNPVQGCSSVYLGTMRYQAMASADFMERWLPGVDQGAELAFAPMVSFDRTDDLQRALLRKVVGKRIAEAPAEHFVPDSRMYVAAVVASLGWGMIPEVQDPRDGSLVCINEAWTSDVALYWQRWKVPSVALDLLTGLVLDAAGAAGLRQEF</sequence>
<evidence type="ECO:0000256" key="1">
    <source>
        <dbReference type="ARBA" id="ARBA00009437"/>
    </source>
</evidence>
<dbReference type="PANTHER" id="PTHR30579:SF2">
    <property type="entry name" value="HTH-TYPE TRANSCRIPTIONAL REGULATOR ARGP"/>
    <property type="match status" value="1"/>
</dbReference>
<keyword evidence="2" id="KW-0805">Transcription regulation</keyword>
<feature type="domain" description="HTH lysR-type" evidence="6">
    <location>
        <begin position="1"/>
        <end position="59"/>
    </location>
</feature>
<dbReference type="InterPro" id="IPR036388">
    <property type="entry name" value="WH-like_DNA-bd_sf"/>
</dbReference>
<accession>A0ABU2BIG7</accession>
<organism evidence="7 8">
    <name type="scientific">Paeniglutamicibacter sulfureus</name>
    <dbReference type="NCBI Taxonomy" id="43666"/>
    <lineage>
        <taxon>Bacteria</taxon>
        <taxon>Bacillati</taxon>
        <taxon>Actinomycetota</taxon>
        <taxon>Actinomycetes</taxon>
        <taxon>Micrococcales</taxon>
        <taxon>Micrococcaceae</taxon>
        <taxon>Paeniglutamicibacter</taxon>
    </lineage>
</organism>
<comment type="similarity">
    <text evidence="1">Belongs to the LysR transcriptional regulatory family.</text>
</comment>
<proteinExistence type="inferred from homology"/>
<dbReference type="NCBIfam" id="NF002964">
    <property type="entry name" value="PRK03635.1"/>
    <property type="match status" value="1"/>
</dbReference>